<organism evidence="5 6">
    <name type="scientific">Microlunatus phosphovorus (strain ATCC 700054 / DSM 10555 / JCM 9379 / NBRC 101784 / NCIMB 13414 / VKM Ac-1990 / NM-1)</name>
    <dbReference type="NCBI Taxonomy" id="1032480"/>
    <lineage>
        <taxon>Bacteria</taxon>
        <taxon>Bacillati</taxon>
        <taxon>Actinomycetota</taxon>
        <taxon>Actinomycetes</taxon>
        <taxon>Propionibacteriales</taxon>
        <taxon>Propionibacteriaceae</taxon>
        <taxon>Microlunatus</taxon>
    </lineage>
</organism>
<dbReference type="InterPro" id="IPR009057">
    <property type="entry name" value="Homeodomain-like_sf"/>
</dbReference>
<evidence type="ECO:0000259" key="4">
    <source>
        <dbReference type="PROSITE" id="PS01124"/>
    </source>
</evidence>
<name>F5XMA1_MICPN</name>
<dbReference type="HOGENOM" id="CLU_066193_3_1_11"/>
<sequence>MASGRRCSDLTGYATRRGARTSAVLWRALSPGREHHIAPDGVMDLMWFQGRLVVAGADTRSMVVETRPGEVTWGLRLAPGVACSLLGAPAHELTNQRVELSEFVIVPSAVARPFEDDVPAALEQVFVALWARADPDHATLRLAASLDRAARDGLTVRETAVRHDLSERSLRRLSNALFGYGPKTLMQIHRFQRAAHLVRTGTSLSDAAATAGYVDQAHFARESRRLTGRTPSGLARAA</sequence>
<evidence type="ECO:0000313" key="6">
    <source>
        <dbReference type="Proteomes" id="UP000007947"/>
    </source>
</evidence>
<dbReference type="PROSITE" id="PS01124">
    <property type="entry name" value="HTH_ARAC_FAMILY_2"/>
    <property type="match status" value="1"/>
</dbReference>
<keyword evidence="6" id="KW-1185">Reference proteome</keyword>
<dbReference type="InterPro" id="IPR018060">
    <property type="entry name" value="HTH_AraC"/>
</dbReference>
<dbReference type="STRING" id="1032480.MLP_33440"/>
<dbReference type="GO" id="GO:0003700">
    <property type="term" value="F:DNA-binding transcription factor activity"/>
    <property type="evidence" value="ECO:0007669"/>
    <property type="project" value="InterPro"/>
</dbReference>
<dbReference type="InterPro" id="IPR050204">
    <property type="entry name" value="AraC_XylS_family_regulators"/>
</dbReference>
<accession>F5XMA1</accession>
<keyword evidence="2" id="KW-0238">DNA-binding</keyword>
<dbReference type="GO" id="GO:0043565">
    <property type="term" value="F:sequence-specific DNA binding"/>
    <property type="evidence" value="ECO:0007669"/>
    <property type="project" value="InterPro"/>
</dbReference>
<evidence type="ECO:0000313" key="5">
    <source>
        <dbReference type="EMBL" id="BAK36358.1"/>
    </source>
</evidence>
<feature type="domain" description="HTH araC/xylS-type" evidence="4">
    <location>
        <begin position="136"/>
        <end position="237"/>
    </location>
</feature>
<evidence type="ECO:0000256" key="2">
    <source>
        <dbReference type="ARBA" id="ARBA00023125"/>
    </source>
</evidence>
<dbReference type="eggNOG" id="COG2207">
    <property type="taxonomic scope" value="Bacteria"/>
</dbReference>
<protein>
    <submittedName>
        <fullName evidence="5">Putative AraC family transcriptional regulator</fullName>
    </submittedName>
</protein>
<dbReference type="AlphaFoldDB" id="F5XMA1"/>
<reference evidence="5 6" key="1">
    <citation type="submission" date="2011-05" db="EMBL/GenBank/DDBJ databases">
        <title>Whole genome sequence of Microlunatus phosphovorus NM-1.</title>
        <authorList>
            <person name="Hosoyama A."/>
            <person name="Sasaki K."/>
            <person name="Harada T."/>
            <person name="Igarashi R."/>
            <person name="Kawakoshi A."/>
            <person name="Sasagawa M."/>
            <person name="Fukada J."/>
            <person name="Nakamura S."/>
            <person name="Katano Y."/>
            <person name="Hanada S."/>
            <person name="Kamagata Y."/>
            <person name="Nakamura N."/>
            <person name="Yamazaki S."/>
            <person name="Fujita N."/>
        </authorList>
    </citation>
    <scope>NUCLEOTIDE SEQUENCE [LARGE SCALE GENOMIC DNA]</scope>
    <source>
        <strain evidence="6">ATCC 700054 / DSM 10555 / JCM 9379 / NBRC 101784 / NCIMB 13414 / VKM Ac-1990 / NM-1</strain>
    </source>
</reference>
<dbReference type="KEGG" id="mph:MLP_33440"/>
<dbReference type="SMART" id="SM00342">
    <property type="entry name" value="HTH_ARAC"/>
    <property type="match status" value="1"/>
</dbReference>
<dbReference type="Pfam" id="PF20240">
    <property type="entry name" value="DUF6597"/>
    <property type="match status" value="1"/>
</dbReference>
<gene>
    <name evidence="5" type="ordered locus">MLP_33440</name>
</gene>
<dbReference type="PANTHER" id="PTHR46796">
    <property type="entry name" value="HTH-TYPE TRANSCRIPTIONAL ACTIVATOR RHAS-RELATED"/>
    <property type="match status" value="1"/>
</dbReference>
<dbReference type="SUPFAM" id="SSF46689">
    <property type="entry name" value="Homeodomain-like"/>
    <property type="match status" value="1"/>
</dbReference>
<dbReference type="Gene3D" id="1.10.10.60">
    <property type="entry name" value="Homeodomain-like"/>
    <property type="match status" value="1"/>
</dbReference>
<dbReference type="PANTHER" id="PTHR46796:SF15">
    <property type="entry name" value="BLL1074 PROTEIN"/>
    <property type="match status" value="1"/>
</dbReference>
<keyword evidence="3" id="KW-0804">Transcription</keyword>
<dbReference type="Pfam" id="PF12833">
    <property type="entry name" value="HTH_18"/>
    <property type="match status" value="1"/>
</dbReference>
<proteinExistence type="predicted"/>
<dbReference type="RefSeq" id="WP_013864218.1">
    <property type="nucleotide sequence ID" value="NC_015635.1"/>
</dbReference>
<dbReference type="InterPro" id="IPR046532">
    <property type="entry name" value="DUF6597"/>
</dbReference>
<dbReference type="Proteomes" id="UP000007947">
    <property type="component" value="Chromosome"/>
</dbReference>
<evidence type="ECO:0000256" key="3">
    <source>
        <dbReference type="ARBA" id="ARBA00023163"/>
    </source>
</evidence>
<evidence type="ECO:0000256" key="1">
    <source>
        <dbReference type="ARBA" id="ARBA00023015"/>
    </source>
</evidence>
<keyword evidence="1" id="KW-0805">Transcription regulation</keyword>
<dbReference type="EMBL" id="AP012204">
    <property type="protein sequence ID" value="BAK36358.1"/>
    <property type="molecule type" value="Genomic_DNA"/>
</dbReference>